<dbReference type="PROSITE" id="PS50889">
    <property type="entry name" value="S4"/>
    <property type="match status" value="1"/>
</dbReference>
<dbReference type="GO" id="GO:0000455">
    <property type="term" value="P:enzyme-directed rRNA pseudouridine synthesis"/>
    <property type="evidence" value="ECO:0007669"/>
    <property type="project" value="TreeGrafter"/>
</dbReference>
<accession>A0A382G1M1</accession>
<dbReference type="PANTHER" id="PTHR21600">
    <property type="entry name" value="MITOCHONDRIAL RNA PSEUDOURIDINE SYNTHASE"/>
    <property type="match status" value="1"/>
</dbReference>
<evidence type="ECO:0000256" key="1">
    <source>
        <dbReference type="ARBA" id="ARBA00010876"/>
    </source>
</evidence>
<protein>
    <recommendedName>
        <fullName evidence="3">Pseudouridine synthase RsuA/RluA-like domain-containing protein</fullName>
    </recommendedName>
</protein>
<dbReference type="InterPro" id="IPR006225">
    <property type="entry name" value="PsdUridine_synth_RluC/D"/>
</dbReference>
<dbReference type="PANTHER" id="PTHR21600:SF44">
    <property type="entry name" value="RIBOSOMAL LARGE SUBUNIT PSEUDOURIDINE SYNTHASE D"/>
    <property type="match status" value="1"/>
</dbReference>
<organism evidence="4">
    <name type="scientific">marine metagenome</name>
    <dbReference type="NCBI Taxonomy" id="408172"/>
    <lineage>
        <taxon>unclassified sequences</taxon>
        <taxon>metagenomes</taxon>
        <taxon>ecological metagenomes</taxon>
    </lineage>
</organism>
<dbReference type="InterPro" id="IPR006145">
    <property type="entry name" value="PsdUridine_synth_RsuA/RluA"/>
</dbReference>
<dbReference type="InterPro" id="IPR020103">
    <property type="entry name" value="PsdUridine_synth_cat_dom_sf"/>
</dbReference>
<dbReference type="Pfam" id="PF00849">
    <property type="entry name" value="PseudoU_synth_2"/>
    <property type="match status" value="1"/>
</dbReference>
<dbReference type="GO" id="GO:0009982">
    <property type="term" value="F:pseudouridine synthase activity"/>
    <property type="evidence" value="ECO:0007669"/>
    <property type="project" value="InterPro"/>
</dbReference>
<keyword evidence="2" id="KW-0413">Isomerase</keyword>
<dbReference type="CDD" id="cd00165">
    <property type="entry name" value="S4"/>
    <property type="match status" value="1"/>
</dbReference>
<dbReference type="PROSITE" id="PS01129">
    <property type="entry name" value="PSI_RLU"/>
    <property type="match status" value="1"/>
</dbReference>
<dbReference type="AlphaFoldDB" id="A0A382G1M1"/>
<evidence type="ECO:0000259" key="3">
    <source>
        <dbReference type="Pfam" id="PF00849"/>
    </source>
</evidence>
<gene>
    <name evidence="4" type="ORF">METZ01_LOCUS221261</name>
</gene>
<dbReference type="SUPFAM" id="SSF55174">
    <property type="entry name" value="Alpha-L RNA-binding motif"/>
    <property type="match status" value="1"/>
</dbReference>
<dbReference type="InterPro" id="IPR036986">
    <property type="entry name" value="S4_RNA-bd_sf"/>
</dbReference>
<evidence type="ECO:0000313" key="4">
    <source>
        <dbReference type="EMBL" id="SVB68407.1"/>
    </source>
</evidence>
<name>A0A382G1M1_9ZZZZ</name>
<dbReference type="NCBIfam" id="TIGR00005">
    <property type="entry name" value="rluA_subfam"/>
    <property type="match status" value="1"/>
</dbReference>
<dbReference type="InterPro" id="IPR006224">
    <property type="entry name" value="PsdUridine_synth_RluA-like_CS"/>
</dbReference>
<dbReference type="EMBL" id="UINC01052735">
    <property type="protein sequence ID" value="SVB68407.1"/>
    <property type="molecule type" value="Genomic_DNA"/>
</dbReference>
<dbReference type="GO" id="GO:0003723">
    <property type="term" value="F:RNA binding"/>
    <property type="evidence" value="ECO:0007669"/>
    <property type="project" value="InterPro"/>
</dbReference>
<feature type="domain" description="Pseudouridine synthase RsuA/RluA-like" evidence="3">
    <location>
        <begin position="88"/>
        <end position="241"/>
    </location>
</feature>
<dbReference type="SUPFAM" id="SSF55120">
    <property type="entry name" value="Pseudouridine synthase"/>
    <property type="match status" value="1"/>
</dbReference>
<dbReference type="Gene3D" id="3.30.2350.10">
    <property type="entry name" value="Pseudouridine synthase"/>
    <property type="match status" value="1"/>
</dbReference>
<dbReference type="CDD" id="cd02869">
    <property type="entry name" value="PseudoU_synth_RluA_like"/>
    <property type="match status" value="1"/>
</dbReference>
<reference evidence="4" key="1">
    <citation type="submission" date="2018-05" db="EMBL/GenBank/DDBJ databases">
        <authorList>
            <person name="Lanie J.A."/>
            <person name="Ng W.-L."/>
            <person name="Kazmierczak K.M."/>
            <person name="Andrzejewski T.M."/>
            <person name="Davidsen T.M."/>
            <person name="Wayne K.J."/>
            <person name="Tettelin H."/>
            <person name="Glass J.I."/>
            <person name="Rusch D."/>
            <person name="Podicherti R."/>
            <person name="Tsui H.-C.T."/>
            <person name="Winkler M.E."/>
        </authorList>
    </citation>
    <scope>NUCLEOTIDE SEQUENCE</scope>
</reference>
<comment type="similarity">
    <text evidence="1">Belongs to the pseudouridine synthase RluA family.</text>
</comment>
<proteinExistence type="inferred from homology"/>
<sequence length="308" mass="34099">MTSRTQEFSVCKAGLRVDQFLGFCCPDMTRSRLANLIRGGHATINSLLAKPSQKVRLGDIVTLTIPPPTQLGLEAEDIPINILYENEDLMVVDKPWGLTVHPAPGHQSHTLVNGLLALRPNFSGIGGVQRPGIVHRLDKDTSGLMLVAKNDAAHHSLAMQLQKRIIHKHYVALVWGKPNPATGVVEAAIARDLRNRKRMAVVPQGRESVTNYETVEVFPEVSLVEVRPVTGRTHQIRVHLTSIGHPLVGDTLYSNKKTDLVERQFLHAEKLRFELPSTGEILEVSSPLPSDLQRALDFLRKMVVDTNS</sequence>
<dbReference type="InterPro" id="IPR050188">
    <property type="entry name" value="RluA_PseudoU_synthase"/>
</dbReference>
<dbReference type="Gene3D" id="3.10.290.10">
    <property type="entry name" value="RNA-binding S4 domain"/>
    <property type="match status" value="1"/>
</dbReference>
<evidence type="ECO:0000256" key="2">
    <source>
        <dbReference type="ARBA" id="ARBA00023235"/>
    </source>
</evidence>